<dbReference type="PANTHER" id="PTHR23072:SF0">
    <property type="entry name" value="GPI ETHANOLAMINE PHOSPHATE TRANSFERASE 2"/>
    <property type="match status" value="1"/>
</dbReference>
<dbReference type="InterPro" id="IPR017850">
    <property type="entry name" value="Alkaline_phosphatase_core_sf"/>
</dbReference>
<evidence type="ECO:0000256" key="1">
    <source>
        <dbReference type="SAM" id="Phobius"/>
    </source>
</evidence>
<feature type="domain" description="GPI ethanolamine phosphate transferase 2 C-terminal" evidence="2">
    <location>
        <begin position="497"/>
        <end position="614"/>
    </location>
</feature>
<evidence type="ECO:0000259" key="2">
    <source>
        <dbReference type="Pfam" id="PF19316"/>
    </source>
</evidence>
<proteinExistence type="predicted"/>
<reference evidence="3" key="1">
    <citation type="submission" date="2022-01" db="EMBL/GenBank/DDBJ databases">
        <authorList>
            <person name="King R."/>
        </authorList>
    </citation>
    <scope>NUCLEOTIDE SEQUENCE</scope>
</reference>
<dbReference type="Gene3D" id="3.40.720.10">
    <property type="entry name" value="Alkaline Phosphatase, subunit A"/>
    <property type="match status" value="1"/>
</dbReference>
<reference evidence="3" key="2">
    <citation type="submission" date="2022-10" db="EMBL/GenBank/DDBJ databases">
        <authorList>
            <consortium name="ENA_rothamsted_submissions"/>
            <consortium name="culmorum"/>
            <person name="King R."/>
        </authorList>
    </citation>
    <scope>NUCLEOTIDE SEQUENCE</scope>
</reference>
<feature type="transmembrane region" description="Helical" evidence="1">
    <location>
        <begin position="550"/>
        <end position="568"/>
    </location>
</feature>
<feature type="transmembrane region" description="Helical" evidence="1">
    <location>
        <begin position="652"/>
        <end position="670"/>
    </location>
</feature>
<dbReference type="EMBL" id="OU895880">
    <property type="protein sequence ID" value="CAG9812237.1"/>
    <property type="molecule type" value="Genomic_DNA"/>
</dbReference>
<dbReference type="GO" id="GO:0051267">
    <property type="term" value="F:CP2 mannose-ethanolamine phosphotransferase activity"/>
    <property type="evidence" value="ECO:0007669"/>
    <property type="project" value="TreeGrafter"/>
</dbReference>
<dbReference type="OrthoDB" id="272139at2759"/>
<dbReference type="GO" id="GO:0006506">
    <property type="term" value="P:GPI anchor biosynthetic process"/>
    <property type="evidence" value="ECO:0007669"/>
    <property type="project" value="InterPro"/>
</dbReference>
<sequence>MNLKSENFYFILLITSVISSFIFCIGFFPYSVIQNSSNLSDSEIEKLNLPKINRSVLMIIDALRLDLIIDKNNFPFVHELLQKNEACMLQMKVNLPTVTKPRITALTSGTVPSFLDVARNLGKSKIYLDTFLHQIHMKFQNIVFSGDSAWFMFPDKFFKRTYANFDSFFVNDFYEGDKNITKSLAFELKQNDWRLLILHYLGLDHIGHVFNPYHELVPEKLKEMDQVVKVLHTKVAEWNDKSKDKSVIFLTSDHGMRNAGGHSGNSFQETHIPFLMIGVNCSSNSEIFYNQIDFATSFSIMSGLPIPKSSIGALIPEMMLDMDEDKKLDVIKIVNQRLLNMIKFDKSEEFYLKQQKAMSLHKIYSEDHNNKNAYQQASKLFMESSKDISERLAQQSLEVNLFYVLLGLFINILISIALIIPSDISKVRDLKVATMKFIPIILVGCGLKMCIFNEIFNLKNDFSSFFVIILMSVIVRIVGDILLLKIDKYKLHLFDNDILYLLLIGHFFFTISVGSSSFIEEEHQIWYYFCNAMFIILTFYEFRGRKSFETFFTVIIQCFPILIMHIFIRRMNQTGDKWINVQDIGDWLHQKENEELLHITIIISLAMTAVWLIYVHVKDKVLVPFVGLGCLFLYFHHSRSMINERIDLSTTTIFWINIIFIIFITILFKLTGKSKSFNFFVIFVLISLLLHQPQNLVMCFALGVSSMLTNHACNRMIKSSHEKIVAKIIMHWWLGKLFYFYQGNSNSLATVDTNAGFVGQTHVNMTIVFIFSTINTFNGQIIALMLLIISLVEDSKRLMIDSKTLMLQLSKWLSFLTIIPTTVFLVIITLLRHHLFIWSVFSPKLLYDFCTNVLLLIILVIVRSVVKFEGGNIL</sequence>
<dbReference type="PANTHER" id="PTHR23072">
    <property type="entry name" value="PHOSPHATIDYLINOSITOL GLYCAN-RELATED"/>
    <property type="match status" value="1"/>
</dbReference>
<keyword evidence="1" id="KW-0812">Transmembrane</keyword>
<dbReference type="GO" id="GO:0005789">
    <property type="term" value="C:endoplasmic reticulum membrane"/>
    <property type="evidence" value="ECO:0007669"/>
    <property type="project" value="TreeGrafter"/>
</dbReference>
<feature type="transmembrane region" description="Helical" evidence="1">
    <location>
        <begin position="677"/>
        <end position="694"/>
    </location>
</feature>
<feature type="domain" description="GPI ethanolamine phosphate transferase 2 C-terminal" evidence="2">
    <location>
        <begin position="714"/>
        <end position="855"/>
    </location>
</feature>
<name>A0A9N9X1L6_9DIPT</name>
<keyword evidence="1" id="KW-1133">Transmembrane helix</keyword>
<accession>A0A9N9X1L6</accession>
<dbReference type="Pfam" id="PF01663">
    <property type="entry name" value="Phosphodiest"/>
    <property type="match status" value="1"/>
</dbReference>
<dbReference type="Pfam" id="PF19316">
    <property type="entry name" value="PIGO_PIGG"/>
    <property type="match status" value="2"/>
</dbReference>
<feature type="transmembrane region" description="Helical" evidence="1">
    <location>
        <begin position="432"/>
        <end position="456"/>
    </location>
</feature>
<evidence type="ECO:0000313" key="4">
    <source>
        <dbReference type="Proteomes" id="UP001153620"/>
    </source>
</evidence>
<keyword evidence="4" id="KW-1185">Reference proteome</keyword>
<dbReference type="Proteomes" id="UP001153620">
    <property type="component" value="Chromosome 4"/>
</dbReference>
<feature type="transmembrane region" description="Helical" evidence="1">
    <location>
        <begin position="812"/>
        <end position="833"/>
    </location>
</feature>
<dbReference type="AlphaFoldDB" id="A0A9N9X1L6"/>
<protein>
    <recommendedName>
        <fullName evidence="2">GPI ethanolamine phosphate transferase 2 C-terminal domain-containing protein</fullName>
    </recommendedName>
</protein>
<feature type="transmembrane region" description="Helical" evidence="1">
    <location>
        <begin position="498"/>
        <end position="519"/>
    </location>
</feature>
<feature type="transmembrane region" description="Helical" evidence="1">
    <location>
        <begin position="462"/>
        <end position="486"/>
    </location>
</feature>
<dbReference type="InterPro" id="IPR039527">
    <property type="entry name" value="PIGG/GPI7"/>
</dbReference>
<keyword evidence="1" id="KW-0472">Membrane</keyword>
<feature type="transmembrane region" description="Helical" evidence="1">
    <location>
        <begin position="596"/>
        <end position="614"/>
    </location>
</feature>
<feature type="transmembrane region" description="Helical" evidence="1">
    <location>
        <begin position="525"/>
        <end position="543"/>
    </location>
</feature>
<feature type="transmembrane region" description="Helical" evidence="1">
    <location>
        <begin position="845"/>
        <end position="866"/>
    </location>
</feature>
<feature type="transmembrane region" description="Helical" evidence="1">
    <location>
        <begin position="7"/>
        <end position="30"/>
    </location>
</feature>
<feature type="transmembrane region" description="Helical" evidence="1">
    <location>
        <begin position="401"/>
        <end position="420"/>
    </location>
</feature>
<organism evidence="3 4">
    <name type="scientific">Chironomus riparius</name>
    <dbReference type="NCBI Taxonomy" id="315576"/>
    <lineage>
        <taxon>Eukaryota</taxon>
        <taxon>Metazoa</taxon>
        <taxon>Ecdysozoa</taxon>
        <taxon>Arthropoda</taxon>
        <taxon>Hexapoda</taxon>
        <taxon>Insecta</taxon>
        <taxon>Pterygota</taxon>
        <taxon>Neoptera</taxon>
        <taxon>Endopterygota</taxon>
        <taxon>Diptera</taxon>
        <taxon>Nematocera</taxon>
        <taxon>Chironomoidea</taxon>
        <taxon>Chironomidae</taxon>
        <taxon>Chironominae</taxon>
        <taxon>Chironomus</taxon>
    </lineage>
</organism>
<feature type="transmembrane region" description="Helical" evidence="1">
    <location>
        <begin position="621"/>
        <end position="637"/>
    </location>
</feature>
<evidence type="ECO:0000313" key="3">
    <source>
        <dbReference type="EMBL" id="CAG9812237.1"/>
    </source>
</evidence>
<dbReference type="SUPFAM" id="SSF53649">
    <property type="entry name" value="Alkaline phosphatase-like"/>
    <property type="match status" value="1"/>
</dbReference>
<gene>
    <name evidence="3" type="ORF">CHIRRI_LOCUS15042</name>
</gene>
<dbReference type="InterPro" id="IPR045687">
    <property type="entry name" value="PIGG/GPI7_C"/>
</dbReference>
<feature type="transmembrane region" description="Helical" evidence="1">
    <location>
        <begin position="767"/>
        <end position="792"/>
    </location>
</feature>
<dbReference type="InterPro" id="IPR002591">
    <property type="entry name" value="Phosphodiest/P_Trfase"/>
</dbReference>